<protein>
    <submittedName>
        <fullName evidence="2">Uncharacterized protein</fullName>
    </submittedName>
</protein>
<gene>
    <name evidence="2" type="ORF">CEXT_71201</name>
</gene>
<sequence>MITDMERKKTANKDNSKSRNASNHTCSSGPSTSSLDHDHRYEKKKTANKDNSKPRNASNRACSSGPSTSSSDQDHIYAKKRTANKDNSKPKKSRVVDRYCRKTLLQDWKSPREKINGIAHVEFWRNRLPSLRTIVLHPKPSATKANK</sequence>
<dbReference type="Proteomes" id="UP001054945">
    <property type="component" value="Unassembled WGS sequence"/>
</dbReference>
<feature type="compositionally biased region" description="Polar residues" evidence="1">
    <location>
        <begin position="18"/>
        <end position="34"/>
    </location>
</feature>
<feature type="region of interest" description="Disordered" evidence="1">
    <location>
        <begin position="1"/>
        <end position="96"/>
    </location>
</feature>
<accession>A0AAV4YAN6</accession>
<feature type="compositionally biased region" description="Basic and acidic residues" evidence="1">
    <location>
        <begin position="35"/>
        <end position="53"/>
    </location>
</feature>
<evidence type="ECO:0000313" key="2">
    <source>
        <dbReference type="EMBL" id="GIZ03425.1"/>
    </source>
</evidence>
<evidence type="ECO:0000256" key="1">
    <source>
        <dbReference type="SAM" id="MobiDB-lite"/>
    </source>
</evidence>
<dbReference type="AlphaFoldDB" id="A0AAV4YAN6"/>
<evidence type="ECO:0000313" key="3">
    <source>
        <dbReference type="Proteomes" id="UP001054945"/>
    </source>
</evidence>
<name>A0AAV4YAN6_CAEEX</name>
<feature type="compositionally biased region" description="Basic and acidic residues" evidence="1">
    <location>
        <begin position="72"/>
        <end position="96"/>
    </location>
</feature>
<proteinExistence type="predicted"/>
<organism evidence="2 3">
    <name type="scientific">Caerostris extrusa</name>
    <name type="common">Bark spider</name>
    <name type="synonym">Caerostris bankana</name>
    <dbReference type="NCBI Taxonomy" id="172846"/>
    <lineage>
        <taxon>Eukaryota</taxon>
        <taxon>Metazoa</taxon>
        <taxon>Ecdysozoa</taxon>
        <taxon>Arthropoda</taxon>
        <taxon>Chelicerata</taxon>
        <taxon>Arachnida</taxon>
        <taxon>Araneae</taxon>
        <taxon>Araneomorphae</taxon>
        <taxon>Entelegynae</taxon>
        <taxon>Araneoidea</taxon>
        <taxon>Araneidae</taxon>
        <taxon>Caerostris</taxon>
    </lineage>
</organism>
<dbReference type="EMBL" id="BPLR01001600">
    <property type="protein sequence ID" value="GIZ03425.1"/>
    <property type="molecule type" value="Genomic_DNA"/>
</dbReference>
<feature type="compositionally biased region" description="Basic and acidic residues" evidence="1">
    <location>
        <begin position="1"/>
        <end position="17"/>
    </location>
</feature>
<keyword evidence="3" id="KW-1185">Reference proteome</keyword>
<reference evidence="2 3" key="1">
    <citation type="submission" date="2021-06" db="EMBL/GenBank/DDBJ databases">
        <title>Caerostris extrusa draft genome.</title>
        <authorList>
            <person name="Kono N."/>
            <person name="Arakawa K."/>
        </authorList>
    </citation>
    <scope>NUCLEOTIDE SEQUENCE [LARGE SCALE GENOMIC DNA]</scope>
</reference>
<comment type="caution">
    <text evidence="2">The sequence shown here is derived from an EMBL/GenBank/DDBJ whole genome shotgun (WGS) entry which is preliminary data.</text>
</comment>